<keyword evidence="2 7" id="KW-0812">Transmembrane</keyword>
<dbReference type="Gene3D" id="3.40.50.300">
    <property type="entry name" value="P-loop containing nucleotide triphosphate hydrolases"/>
    <property type="match status" value="1"/>
</dbReference>
<dbReference type="GO" id="GO:0005886">
    <property type="term" value="C:plasma membrane"/>
    <property type="evidence" value="ECO:0007669"/>
    <property type="project" value="UniProtKB-SubCell"/>
</dbReference>
<dbReference type="InterPro" id="IPR039421">
    <property type="entry name" value="Type_1_exporter"/>
</dbReference>
<evidence type="ECO:0000256" key="3">
    <source>
        <dbReference type="ARBA" id="ARBA00022741"/>
    </source>
</evidence>
<dbReference type="GO" id="GO:0005524">
    <property type="term" value="F:ATP binding"/>
    <property type="evidence" value="ECO:0007669"/>
    <property type="project" value="UniProtKB-KW"/>
</dbReference>
<dbReference type="InterPro" id="IPR003593">
    <property type="entry name" value="AAA+_ATPase"/>
</dbReference>
<feature type="transmembrane region" description="Helical" evidence="7">
    <location>
        <begin position="128"/>
        <end position="159"/>
    </location>
</feature>
<reference evidence="10" key="1">
    <citation type="journal article" date="2023" name="Int. J. Syst. Evol. Microbiol.">
        <title>&lt;i&gt;Shewanella septentrionalis&lt;/i&gt; sp. nov. and &lt;i&gt;Shewanella holmiensis&lt;/i&gt; sp. nov., isolated from Baltic Sea water and sediments.</title>
        <authorList>
            <person name="Martin-Rodriguez A.J."/>
            <person name="Thorell K."/>
            <person name="Joffre E."/>
            <person name="Jensie-Markopoulos S."/>
            <person name="Moore E.R.B."/>
            <person name="Sjoling A."/>
        </authorList>
    </citation>
    <scope>NUCLEOTIDE SEQUENCE</scope>
    <source>
        <strain evidence="10">SP1W3</strain>
    </source>
</reference>
<protein>
    <submittedName>
        <fullName evidence="10">ABC transporter ATP-binding protein/permease</fullName>
    </submittedName>
</protein>
<dbReference type="SUPFAM" id="SSF90123">
    <property type="entry name" value="ABC transporter transmembrane region"/>
    <property type="match status" value="1"/>
</dbReference>
<dbReference type="AlphaFoldDB" id="A0A9X2WUZ4"/>
<dbReference type="PANTHER" id="PTHR24221">
    <property type="entry name" value="ATP-BINDING CASSETTE SUB-FAMILY B"/>
    <property type="match status" value="1"/>
</dbReference>
<evidence type="ECO:0000313" key="10">
    <source>
        <dbReference type="EMBL" id="MCT7945908.1"/>
    </source>
</evidence>
<feature type="transmembrane region" description="Helical" evidence="7">
    <location>
        <begin position="14"/>
        <end position="37"/>
    </location>
</feature>
<dbReference type="Proteomes" id="UP001155604">
    <property type="component" value="Unassembled WGS sequence"/>
</dbReference>
<evidence type="ECO:0000256" key="2">
    <source>
        <dbReference type="ARBA" id="ARBA00022692"/>
    </source>
</evidence>
<evidence type="ECO:0000256" key="4">
    <source>
        <dbReference type="ARBA" id="ARBA00022840"/>
    </source>
</evidence>
<feature type="transmembrane region" description="Helical" evidence="7">
    <location>
        <begin position="49"/>
        <end position="71"/>
    </location>
</feature>
<evidence type="ECO:0000256" key="1">
    <source>
        <dbReference type="ARBA" id="ARBA00004651"/>
    </source>
</evidence>
<dbReference type="EMBL" id="JAMTCC010000016">
    <property type="protein sequence ID" value="MCT7945908.1"/>
    <property type="molecule type" value="Genomic_DNA"/>
</dbReference>
<dbReference type="PROSITE" id="PS50929">
    <property type="entry name" value="ABC_TM1F"/>
    <property type="match status" value="1"/>
</dbReference>
<dbReference type="InterPro" id="IPR036640">
    <property type="entry name" value="ABC1_TM_sf"/>
</dbReference>
<dbReference type="Pfam" id="PF00005">
    <property type="entry name" value="ABC_tran"/>
    <property type="match status" value="1"/>
</dbReference>
<dbReference type="SMART" id="SM00382">
    <property type="entry name" value="AAA"/>
    <property type="match status" value="1"/>
</dbReference>
<keyword evidence="6 7" id="KW-0472">Membrane</keyword>
<feature type="domain" description="ABC transmembrane type-1" evidence="9">
    <location>
        <begin position="48"/>
        <end position="285"/>
    </location>
</feature>
<dbReference type="InterPro" id="IPR027417">
    <property type="entry name" value="P-loop_NTPase"/>
</dbReference>
<accession>A0A9X2WUZ4</accession>
<dbReference type="CDD" id="cd03228">
    <property type="entry name" value="ABCC_MRP_Like"/>
    <property type="match status" value="1"/>
</dbReference>
<evidence type="ECO:0000259" key="9">
    <source>
        <dbReference type="PROSITE" id="PS50929"/>
    </source>
</evidence>
<name>A0A9X2WUZ4_9GAMM</name>
<evidence type="ECO:0000256" key="7">
    <source>
        <dbReference type="SAM" id="Phobius"/>
    </source>
</evidence>
<evidence type="ECO:0000259" key="8">
    <source>
        <dbReference type="PROSITE" id="PS50893"/>
    </source>
</evidence>
<dbReference type="InterPro" id="IPR017871">
    <property type="entry name" value="ABC_transporter-like_CS"/>
</dbReference>
<keyword evidence="3" id="KW-0547">Nucleotide-binding</keyword>
<evidence type="ECO:0000313" key="11">
    <source>
        <dbReference type="Proteomes" id="UP001155604"/>
    </source>
</evidence>
<keyword evidence="4 10" id="KW-0067">ATP-binding</keyword>
<sequence length="525" mass="56655">MINRPQDYAAIKHLIPVAFGWAVAAILEAACYIQLALAIIEQQSPQKVLSIAAITILTTILASRSGFWAGARLANALYSALGTTMQQAKLSWFTASVRTLLIETVSRSIPGFMSIPAHQFQVFIHAPLIPLCITFGIGLIGGIPLVMMLASLLLLSFVIQSMAQRALARADMDRNNAELATNQSTLELIDHVELLRTAAGYSRATERLEQNWQAQEIALGRTNRAAAIATLLSAIASFLPIAGMALYLVLSGVNNTTMLLAVLMLTMRASAPLETLAVAAIGIHDQLAAIKHYRQATNAPTLKEPSQAQQKTPHNHTIELNNVTFPPAVQNINAIIEPGERVLICGPSGSGKTTLLKLLMRFDDPTLGLINLGKVPLTSIPAAELARFFAYVPQDPLIFTGTIASNIRIGNPDADDQAVDKAARQVALDEVLDRSELGIYQEVGLQGAGLSGGERQRLALARALIKNAPILIMDEATSALDEETEKRVAKAICEQSCTLVVVSHRNQSVWQPTHIIEFDQPLALK</sequence>
<organism evidence="10 11">
    <name type="scientific">Shewanella septentrionalis</name>
    <dbReference type="NCBI Taxonomy" id="2952223"/>
    <lineage>
        <taxon>Bacteria</taxon>
        <taxon>Pseudomonadati</taxon>
        <taxon>Pseudomonadota</taxon>
        <taxon>Gammaproteobacteria</taxon>
        <taxon>Alteromonadales</taxon>
        <taxon>Shewanellaceae</taxon>
        <taxon>Shewanella</taxon>
    </lineage>
</organism>
<dbReference type="RefSeq" id="WP_261272719.1">
    <property type="nucleotide sequence ID" value="NZ_JAMTCC010000016.1"/>
</dbReference>
<comment type="subcellular location">
    <subcellularLocation>
        <location evidence="1">Cell membrane</location>
        <topology evidence="1">Multi-pass membrane protein</topology>
    </subcellularLocation>
</comment>
<dbReference type="InterPro" id="IPR003439">
    <property type="entry name" value="ABC_transporter-like_ATP-bd"/>
</dbReference>
<comment type="caution">
    <text evidence="10">The sequence shown here is derived from an EMBL/GenBank/DDBJ whole genome shotgun (WGS) entry which is preliminary data.</text>
</comment>
<evidence type="ECO:0000256" key="5">
    <source>
        <dbReference type="ARBA" id="ARBA00022989"/>
    </source>
</evidence>
<dbReference type="PROSITE" id="PS00211">
    <property type="entry name" value="ABC_TRANSPORTER_1"/>
    <property type="match status" value="1"/>
</dbReference>
<dbReference type="PANTHER" id="PTHR24221:SF654">
    <property type="entry name" value="ATP-BINDING CASSETTE SUB-FAMILY B MEMBER 6"/>
    <property type="match status" value="1"/>
</dbReference>
<feature type="transmembrane region" description="Helical" evidence="7">
    <location>
        <begin position="225"/>
        <end position="250"/>
    </location>
</feature>
<keyword evidence="11" id="KW-1185">Reference proteome</keyword>
<feature type="domain" description="ABC transporter" evidence="8">
    <location>
        <begin position="318"/>
        <end position="524"/>
    </location>
</feature>
<dbReference type="PROSITE" id="PS50893">
    <property type="entry name" value="ABC_TRANSPORTER_2"/>
    <property type="match status" value="1"/>
</dbReference>
<dbReference type="InterPro" id="IPR011527">
    <property type="entry name" value="ABC1_TM_dom"/>
</dbReference>
<dbReference type="GO" id="GO:0016887">
    <property type="term" value="F:ATP hydrolysis activity"/>
    <property type="evidence" value="ECO:0007669"/>
    <property type="project" value="InterPro"/>
</dbReference>
<keyword evidence="5 7" id="KW-1133">Transmembrane helix</keyword>
<dbReference type="Gene3D" id="1.20.1560.10">
    <property type="entry name" value="ABC transporter type 1, transmembrane domain"/>
    <property type="match status" value="1"/>
</dbReference>
<dbReference type="SUPFAM" id="SSF52540">
    <property type="entry name" value="P-loop containing nucleoside triphosphate hydrolases"/>
    <property type="match status" value="1"/>
</dbReference>
<evidence type="ECO:0000256" key="6">
    <source>
        <dbReference type="ARBA" id="ARBA00023136"/>
    </source>
</evidence>
<dbReference type="GO" id="GO:0140359">
    <property type="term" value="F:ABC-type transporter activity"/>
    <property type="evidence" value="ECO:0007669"/>
    <property type="project" value="InterPro"/>
</dbReference>
<gene>
    <name evidence="10" type="ORF">NE536_11125</name>
</gene>
<proteinExistence type="predicted"/>